<sequence length="101" mass="11224">MGLAERDALSGTGFSREDVGCHASRSRVCRLAPSRLKPVPLWEMHFDRRKGFSREDVGWRAAGLRVCRLASSRLKPVPLWKCMSTVGLVLAWKASDGALQN</sequence>
<accession>A0A1I0CY35</accession>
<protein>
    <recommendedName>
        <fullName evidence="4">DUF1534 domain-containing protein</fullName>
    </recommendedName>
</protein>
<organism evidence="2 3">
    <name type="scientific">Pseudomonas graminis</name>
    <dbReference type="NCBI Taxonomy" id="158627"/>
    <lineage>
        <taxon>Bacteria</taxon>
        <taxon>Pseudomonadati</taxon>
        <taxon>Pseudomonadota</taxon>
        <taxon>Gammaproteobacteria</taxon>
        <taxon>Pseudomonadales</taxon>
        <taxon>Pseudomonadaceae</taxon>
        <taxon>Pseudomonas</taxon>
    </lineage>
</organism>
<proteinExistence type="predicted"/>
<dbReference type="EMBL" id="FOHW01000009">
    <property type="protein sequence ID" value="SET24691.1"/>
    <property type="molecule type" value="Genomic_DNA"/>
</dbReference>
<evidence type="ECO:0000313" key="3">
    <source>
        <dbReference type="Proteomes" id="UP000182332"/>
    </source>
</evidence>
<evidence type="ECO:0000256" key="1">
    <source>
        <dbReference type="SAM" id="MobiDB-lite"/>
    </source>
</evidence>
<feature type="region of interest" description="Disordered" evidence="1">
    <location>
        <begin position="1"/>
        <end position="24"/>
    </location>
</feature>
<dbReference type="AlphaFoldDB" id="A0A1I0CY35"/>
<evidence type="ECO:0000313" key="2">
    <source>
        <dbReference type="EMBL" id="SET24691.1"/>
    </source>
</evidence>
<reference evidence="2 3" key="1">
    <citation type="submission" date="2016-10" db="EMBL/GenBank/DDBJ databases">
        <authorList>
            <person name="de Groot N.N."/>
        </authorList>
    </citation>
    <scope>NUCLEOTIDE SEQUENCE [LARGE SCALE GENOMIC DNA]</scope>
    <source>
        <strain evidence="2 3">DSM 11363</strain>
    </source>
</reference>
<dbReference type="Proteomes" id="UP000182332">
    <property type="component" value="Unassembled WGS sequence"/>
</dbReference>
<gene>
    <name evidence="2" type="ORF">SAMN05216197_10918</name>
</gene>
<name>A0A1I0CY35_9PSED</name>
<evidence type="ECO:0008006" key="4">
    <source>
        <dbReference type="Google" id="ProtNLM"/>
    </source>
</evidence>